<keyword evidence="4" id="KW-1185">Reference proteome</keyword>
<evidence type="ECO:0000313" key="4">
    <source>
        <dbReference type="Proteomes" id="UP000322983"/>
    </source>
</evidence>
<evidence type="ECO:0000256" key="1">
    <source>
        <dbReference type="ARBA" id="ARBA00022801"/>
    </source>
</evidence>
<keyword evidence="1" id="KW-0378">Hydrolase</keyword>
<sequence length="378" mass="42843">MLDVKAEYAPLRRVVVATPGKEKQRLTPKTLYELQYAEIPDLVELRNEHDVFVDKLSSLGIEVVNLRKEVNKLSKEELIDFVEANSECEIPRQKLEDMDEGELGDMVISGLTATEAKRIGGKLVVAEDEEFCLKPLVNVMFTRDPGMVIGKTYVKGKMRWESRRKEPDLFVKILKPEKVLEVKRGFFEGGDFFPIEGRLLMGFGTRSSGLGVSYAIPKLIDEGEIDEAILVKLDTPELHPNKGIGHLDTVMGVPAKDVVIYYKSLLDKAKVFLYKGKDTVRDQRKLSEVLKDYLNRDLRIVNIGNADYYDEEREHWLLASNVIVVDKNKMVAYEHNRITNKLAEEAGIEVITFKGNEIIKEGGERSGPRCMTLPLVKS</sequence>
<dbReference type="EMBL" id="AP018929">
    <property type="protein sequence ID" value="BBG25086.1"/>
    <property type="molecule type" value="Genomic_DNA"/>
</dbReference>
<accession>A0A510DXX1</accession>
<evidence type="ECO:0000313" key="5">
    <source>
        <dbReference type="Proteomes" id="UP000325030"/>
    </source>
</evidence>
<dbReference type="Gene3D" id="1.10.3930.10">
    <property type="entry name" value="Arginine deiminase"/>
    <property type="match status" value="1"/>
</dbReference>
<dbReference type="AlphaFoldDB" id="A0A510E721"/>
<protein>
    <submittedName>
        <fullName evidence="3">Arginine deiminase</fullName>
    </submittedName>
</protein>
<dbReference type="KEGG" id="step:IC006_2421"/>
<dbReference type="RefSeq" id="WP_054846175.1">
    <property type="nucleotide sequence ID" value="NZ_AP018929.1"/>
</dbReference>
<proteinExistence type="predicted"/>
<evidence type="ECO:0000313" key="2">
    <source>
        <dbReference type="EMBL" id="BBG25086.1"/>
    </source>
</evidence>
<dbReference type="OrthoDB" id="371705at2157"/>
<accession>A0A510E721</accession>
<dbReference type="InterPro" id="IPR003876">
    <property type="entry name" value="Arg_deiminase"/>
</dbReference>
<dbReference type="STRING" id="1294262.GCA_001316085_02029"/>
<dbReference type="Pfam" id="PF02274">
    <property type="entry name" value="ADI"/>
    <property type="match status" value="1"/>
</dbReference>
<dbReference type="GO" id="GO:0016990">
    <property type="term" value="F:arginine deiminase activity"/>
    <property type="evidence" value="ECO:0007669"/>
    <property type="project" value="InterPro"/>
</dbReference>
<organism evidence="3 5">
    <name type="scientific">Sulfuracidifex tepidarius</name>
    <dbReference type="NCBI Taxonomy" id="1294262"/>
    <lineage>
        <taxon>Archaea</taxon>
        <taxon>Thermoproteota</taxon>
        <taxon>Thermoprotei</taxon>
        <taxon>Sulfolobales</taxon>
        <taxon>Sulfolobaceae</taxon>
        <taxon>Sulfuracidifex</taxon>
    </lineage>
</organism>
<dbReference type="EMBL" id="AP018930">
    <property type="protein sequence ID" value="BBG27868.1"/>
    <property type="molecule type" value="Genomic_DNA"/>
</dbReference>
<name>A0A510E721_9CREN</name>
<evidence type="ECO:0000313" key="3">
    <source>
        <dbReference type="EMBL" id="BBG27868.1"/>
    </source>
</evidence>
<dbReference type="GeneID" id="41718718"/>
<dbReference type="SUPFAM" id="SSF55909">
    <property type="entry name" value="Pentein"/>
    <property type="match status" value="1"/>
</dbReference>
<reference evidence="5" key="1">
    <citation type="submission" date="2018-09" db="EMBL/GenBank/DDBJ databases">
        <title>Complete Genome Sequencing of Sulfolobus sp. JCM 16834.</title>
        <authorList>
            <person name="Kato S."/>
            <person name="Itoh T."/>
            <person name="Ohkuma M."/>
        </authorList>
    </citation>
    <scope>NUCLEOTIDE SEQUENCE [LARGE SCALE GENOMIC DNA]</scope>
    <source>
        <strain evidence="5">IC-007</strain>
    </source>
</reference>
<dbReference type="Proteomes" id="UP000322983">
    <property type="component" value="Chromosome"/>
</dbReference>
<dbReference type="PRINTS" id="PR01466">
    <property type="entry name" value="ARGDEIMINASE"/>
</dbReference>
<dbReference type="GO" id="GO:0019546">
    <property type="term" value="P:L-arginine deiminase pathway"/>
    <property type="evidence" value="ECO:0007669"/>
    <property type="project" value="TreeGrafter"/>
</dbReference>
<dbReference type="Gene3D" id="3.75.10.10">
    <property type="entry name" value="L-arginine/glycine Amidinotransferase, Chain A"/>
    <property type="match status" value="1"/>
</dbReference>
<dbReference type="PANTHER" id="PTHR47271">
    <property type="entry name" value="ARGININE DEIMINASE"/>
    <property type="match status" value="1"/>
</dbReference>
<reference evidence="3 4" key="2">
    <citation type="journal article" date="2020" name="Int. J. Syst. Evol. Microbiol.">
        <title>Sulfuracidifex tepidarius gen. nov., sp. nov. and transfer of Sulfolobus metallicus Huber and Stetter 1992 to the genus Sulfuracidifex as Sulfuracidifex metallicus comb. nov.</title>
        <authorList>
            <person name="Itoh T."/>
            <person name="Miura T."/>
            <person name="Sakai H.D."/>
            <person name="Kato S."/>
            <person name="Ohkuma M."/>
            <person name="Takashina T."/>
        </authorList>
    </citation>
    <scope>NUCLEOTIDE SEQUENCE</scope>
    <source>
        <strain evidence="2 4">IC-006</strain>
        <strain evidence="3">IC-007</strain>
    </source>
</reference>
<dbReference type="PANTHER" id="PTHR47271:SF2">
    <property type="entry name" value="ARGININE DEIMINASE"/>
    <property type="match status" value="1"/>
</dbReference>
<gene>
    <name evidence="2" type="ORF">IC006_2421</name>
    <name evidence="3" type="ORF">IC007_2423</name>
</gene>
<dbReference type="Proteomes" id="UP000325030">
    <property type="component" value="Chromosome"/>
</dbReference>